<dbReference type="Proteomes" id="UP000753802">
    <property type="component" value="Unassembled WGS sequence"/>
</dbReference>
<reference evidence="13 14" key="1">
    <citation type="submission" date="2020-01" db="EMBL/GenBank/DDBJ databases">
        <title>Genome analysis.</title>
        <authorList>
            <person name="Wu S."/>
            <person name="Wang G."/>
        </authorList>
    </citation>
    <scope>NUCLEOTIDE SEQUENCE [LARGE SCALE GENOMIC DNA]</scope>
    <source>
        <strain evidence="13 14">SYL130</strain>
    </source>
</reference>
<dbReference type="Pfam" id="PF00999">
    <property type="entry name" value="Na_H_Exchanger"/>
    <property type="match status" value="1"/>
</dbReference>
<evidence type="ECO:0000256" key="7">
    <source>
        <dbReference type="ARBA" id="ARBA00023065"/>
    </source>
</evidence>
<evidence type="ECO:0000313" key="14">
    <source>
        <dbReference type="Proteomes" id="UP000753802"/>
    </source>
</evidence>
<evidence type="ECO:0000256" key="10">
    <source>
        <dbReference type="RuleBase" id="RU366002"/>
    </source>
</evidence>
<keyword evidence="8 10" id="KW-0472">Membrane</keyword>
<organism evidence="13 14">
    <name type="scientific">Sediminibacterium roseum</name>
    <dbReference type="NCBI Taxonomy" id="1978412"/>
    <lineage>
        <taxon>Bacteria</taxon>
        <taxon>Pseudomonadati</taxon>
        <taxon>Bacteroidota</taxon>
        <taxon>Chitinophagia</taxon>
        <taxon>Chitinophagales</taxon>
        <taxon>Chitinophagaceae</taxon>
        <taxon>Sediminibacterium</taxon>
    </lineage>
</organism>
<feature type="domain" description="Cation/H+ exchanger transmembrane" evidence="12">
    <location>
        <begin position="12"/>
        <end position="407"/>
    </location>
</feature>
<keyword evidence="2 10" id="KW-0813">Transport</keyword>
<comment type="similarity">
    <text evidence="10">Belongs to the monovalent cation:proton antiporter 1 (CPA1) transporter (TC 2.A.36) family.</text>
</comment>
<evidence type="ECO:0000256" key="11">
    <source>
        <dbReference type="SAM" id="Coils"/>
    </source>
</evidence>
<keyword evidence="4 10" id="KW-0812">Transmembrane</keyword>
<evidence type="ECO:0000256" key="8">
    <source>
        <dbReference type="ARBA" id="ARBA00023136"/>
    </source>
</evidence>
<dbReference type="PANTHER" id="PTHR10110:SF86">
    <property type="entry name" value="SODIUM_HYDROGEN EXCHANGER 7"/>
    <property type="match status" value="1"/>
</dbReference>
<dbReference type="NCBIfam" id="TIGR00831">
    <property type="entry name" value="a_cpa1"/>
    <property type="match status" value="1"/>
</dbReference>
<keyword evidence="6 10" id="KW-0915">Sodium</keyword>
<dbReference type="PANTHER" id="PTHR10110">
    <property type="entry name" value="SODIUM/HYDROGEN EXCHANGER"/>
    <property type="match status" value="1"/>
</dbReference>
<comment type="function">
    <text evidence="10">Na(+)/H(+) antiporter that extrudes sodium in exchange for external protons.</text>
</comment>
<keyword evidence="14" id="KW-1185">Reference proteome</keyword>
<feature type="transmembrane region" description="Helical" evidence="10">
    <location>
        <begin position="182"/>
        <end position="203"/>
    </location>
</feature>
<protein>
    <submittedName>
        <fullName evidence="13">Na+/H+ antiporter</fullName>
    </submittedName>
</protein>
<feature type="transmembrane region" description="Helical" evidence="10">
    <location>
        <begin position="348"/>
        <end position="371"/>
    </location>
</feature>
<keyword evidence="3 10" id="KW-1003">Cell membrane</keyword>
<dbReference type="EMBL" id="JAACJS010000015">
    <property type="protein sequence ID" value="NCI50848.1"/>
    <property type="molecule type" value="Genomic_DNA"/>
</dbReference>
<feature type="transmembrane region" description="Helical" evidence="10">
    <location>
        <begin position="302"/>
        <end position="327"/>
    </location>
</feature>
<evidence type="ECO:0000256" key="6">
    <source>
        <dbReference type="ARBA" id="ARBA00023053"/>
    </source>
</evidence>
<evidence type="ECO:0000256" key="3">
    <source>
        <dbReference type="ARBA" id="ARBA00022475"/>
    </source>
</evidence>
<dbReference type="Gene3D" id="6.10.140.1330">
    <property type="match status" value="1"/>
</dbReference>
<evidence type="ECO:0000313" key="13">
    <source>
        <dbReference type="EMBL" id="NCI50848.1"/>
    </source>
</evidence>
<keyword evidence="9 10" id="KW-0739">Sodium transport</keyword>
<dbReference type="InterPro" id="IPR018422">
    <property type="entry name" value="Cation/H_exchanger_CPA1"/>
</dbReference>
<feature type="transmembrane region" description="Helical" evidence="10">
    <location>
        <begin position="85"/>
        <end position="106"/>
    </location>
</feature>
<keyword evidence="7 10" id="KW-0406">Ion transport</keyword>
<evidence type="ECO:0000256" key="9">
    <source>
        <dbReference type="ARBA" id="ARBA00023201"/>
    </source>
</evidence>
<evidence type="ECO:0000256" key="2">
    <source>
        <dbReference type="ARBA" id="ARBA00022448"/>
    </source>
</evidence>
<sequence length="544" mass="60212">MENFHIIIFLLAVLISLSALVERIRVPQPILLVVAGLLIGFIPALPDLALDPEIIFLIFLPPLLFDAASQTSWHDFKADIRPISALAISLVFFTTIAVAATAHYLIPHFGWPLAFLLGAIISPTDAVAATGIIKGLNLNRRVMTIIEGESLVNDASALIAYRHALTAVLTGNFLFWEASLQFLVVAGGGIAAGIAVGYLLVFVHKKITNNSLVETGMSLLTPYLAYITAEELHVSGILAVVTAGLIISWRSPEIFSYQTRMRTRVIWDTIVFLLNGFVFILIGLQLPAILKQVVNYSTKELIGYGVVISLVTIVVRIIWVFAGAFSTNVFKKKRTAGDPVEAIPWRHIMIIAWTGTRGVLSLAAALALPLVLHTGKAFPQRHIILFLAFVVIFVTLVVQGLSLPWLIRVLKIKPEVSEDREPKELELHIVHNTMDYIDRDLPVKLNAEAKTTLKNKYNARAEKLSREIRLHEKNEGKDKPAPLTITPVQNAQLEIAKFQRELLIKLHKEGAYSDIAIKEVQRNMDIDDMKLDLQIPKEEEGGGV</sequence>
<evidence type="ECO:0000259" key="12">
    <source>
        <dbReference type="Pfam" id="PF00999"/>
    </source>
</evidence>
<dbReference type="InterPro" id="IPR004705">
    <property type="entry name" value="Cation/H_exchanger_CPA1_bac"/>
</dbReference>
<gene>
    <name evidence="13" type="ORF">GWC95_12995</name>
</gene>
<feature type="transmembrane region" description="Helical" evidence="10">
    <location>
        <begin position="112"/>
        <end position="133"/>
    </location>
</feature>
<accession>A0ABW9ZXR8</accession>
<keyword evidence="5 10" id="KW-1133">Transmembrane helix</keyword>
<keyword evidence="10" id="KW-0050">Antiport</keyword>
<feature type="coiled-coil region" evidence="11">
    <location>
        <begin position="447"/>
        <end position="474"/>
    </location>
</feature>
<evidence type="ECO:0000256" key="1">
    <source>
        <dbReference type="ARBA" id="ARBA00004651"/>
    </source>
</evidence>
<comment type="subcellular location">
    <subcellularLocation>
        <location evidence="1 10">Cell membrane</location>
        <topology evidence="1 10">Multi-pass membrane protein</topology>
    </subcellularLocation>
</comment>
<dbReference type="RefSeq" id="WP_161819155.1">
    <property type="nucleotide sequence ID" value="NZ_JAACJS010000015.1"/>
</dbReference>
<feature type="transmembrane region" description="Helical" evidence="10">
    <location>
        <begin position="270"/>
        <end position="290"/>
    </location>
</feature>
<feature type="transmembrane region" description="Helical" evidence="10">
    <location>
        <begin position="6"/>
        <end position="22"/>
    </location>
</feature>
<feature type="transmembrane region" description="Helical" evidence="10">
    <location>
        <begin position="54"/>
        <end position="73"/>
    </location>
</feature>
<evidence type="ECO:0000256" key="4">
    <source>
        <dbReference type="ARBA" id="ARBA00022692"/>
    </source>
</evidence>
<feature type="transmembrane region" description="Helical" evidence="10">
    <location>
        <begin position="383"/>
        <end position="407"/>
    </location>
</feature>
<comment type="caution">
    <text evidence="13">The sequence shown here is derived from an EMBL/GenBank/DDBJ whole genome shotgun (WGS) entry which is preliminary data.</text>
</comment>
<dbReference type="InterPro" id="IPR006153">
    <property type="entry name" value="Cation/H_exchanger_TM"/>
</dbReference>
<feature type="transmembrane region" description="Helical" evidence="10">
    <location>
        <begin position="29"/>
        <end position="48"/>
    </location>
</feature>
<name>A0ABW9ZXR8_9BACT</name>
<feature type="transmembrane region" description="Helical" evidence="10">
    <location>
        <begin position="223"/>
        <end position="249"/>
    </location>
</feature>
<proteinExistence type="inferred from homology"/>
<keyword evidence="11" id="KW-0175">Coiled coil</keyword>
<evidence type="ECO:0000256" key="5">
    <source>
        <dbReference type="ARBA" id="ARBA00022989"/>
    </source>
</evidence>